<evidence type="ECO:0000256" key="3">
    <source>
        <dbReference type="ARBA" id="ARBA00023125"/>
    </source>
</evidence>
<evidence type="ECO:0000256" key="1">
    <source>
        <dbReference type="ARBA" id="ARBA00009437"/>
    </source>
</evidence>
<accession>A0A5A9YX32</accession>
<dbReference type="GO" id="GO:0003700">
    <property type="term" value="F:DNA-binding transcription factor activity"/>
    <property type="evidence" value="ECO:0007669"/>
    <property type="project" value="InterPro"/>
</dbReference>
<dbReference type="PANTHER" id="PTHR30346:SF28">
    <property type="entry name" value="HTH-TYPE TRANSCRIPTIONAL REGULATOR CYNR"/>
    <property type="match status" value="1"/>
</dbReference>
<organism evidence="6 7">
    <name type="scientific">Aquicoccus porphyridii</name>
    <dbReference type="NCBI Taxonomy" id="1852029"/>
    <lineage>
        <taxon>Bacteria</taxon>
        <taxon>Pseudomonadati</taxon>
        <taxon>Pseudomonadota</taxon>
        <taxon>Alphaproteobacteria</taxon>
        <taxon>Rhodobacterales</taxon>
        <taxon>Paracoccaceae</taxon>
        <taxon>Aquicoccus</taxon>
    </lineage>
</organism>
<comment type="caution">
    <text evidence="6">The sequence shown here is derived from an EMBL/GenBank/DDBJ whole genome shotgun (WGS) entry which is preliminary data.</text>
</comment>
<dbReference type="SUPFAM" id="SSF46785">
    <property type="entry name" value="Winged helix' DNA-binding domain"/>
    <property type="match status" value="1"/>
</dbReference>
<dbReference type="Gene3D" id="3.40.190.10">
    <property type="entry name" value="Periplasmic binding protein-like II"/>
    <property type="match status" value="2"/>
</dbReference>
<evidence type="ECO:0000256" key="4">
    <source>
        <dbReference type="ARBA" id="ARBA00023163"/>
    </source>
</evidence>
<evidence type="ECO:0000313" key="6">
    <source>
        <dbReference type="EMBL" id="KAA0909522.1"/>
    </source>
</evidence>
<feature type="domain" description="HTH lysR-type" evidence="5">
    <location>
        <begin position="2"/>
        <end position="59"/>
    </location>
</feature>
<dbReference type="AlphaFoldDB" id="A0A5A9YX32"/>
<dbReference type="PRINTS" id="PR00039">
    <property type="entry name" value="HTHLYSR"/>
</dbReference>
<evidence type="ECO:0000259" key="5">
    <source>
        <dbReference type="PROSITE" id="PS50931"/>
    </source>
</evidence>
<dbReference type="RefSeq" id="WP_111369181.1">
    <property type="nucleotide sequence ID" value="NZ_VINQ01000035.1"/>
</dbReference>
<dbReference type="PANTHER" id="PTHR30346">
    <property type="entry name" value="TRANSCRIPTIONAL DUAL REGULATOR HCAR-RELATED"/>
    <property type="match status" value="1"/>
</dbReference>
<dbReference type="SUPFAM" id="SSF53850">
    <property type="entry name" value="Periplasmic binding protein-like II"/>
    <property type="match status" value="1"/>
</dbReference>
<sequence>MIELNTLRYFSSAFETGTFSKAARLNGVSQPTVSAAILKLEDRLGMPLFQRSKSGLVPTALARKLYCDAVESVSHLSTLESRLRDQPQKIVRIHCAPDMLIHGLAPGLHSLRRNIANLTFRFTEDPHESDLAYLSDKCVPSTHEFIPIADEPIRIAVARFHPFAGMSGIRLADLQDEPLIHRPYCPNADRMDLATIQTAAAAQAVNDPQLLDLVAAGLGIAFVPQSHGESRENIVLLPLIDTDAGSRRIGVSHRKSAFAANLAERLTTIPAV</sequence>
<dbReference type="GO" id="GO:0032993">
    <property type="term" value="C:protein-DNA complex"/>
    <property type="evidence" value="ECO:0007669"/>
    <property type="project" value="TreeGrafter"/>
</dbReference>
<gene>
    <name evidence="6" type="ORF">FLO80_21255</name>
</gene>
<dbReference type="InterPro" id="IPR000847">
    <property type="entry name" value="LysR_HTH_N"/>
</dbReference>
<name>A0A5A9YX32_9RHOB</name>
<protein>
    <submittedName>
        <fullName evidence="6">LysR family transcriptional regulator</fullName>
    </submittedName>
</protein>
<comment type="similarity">
    <text evidence="1">Belongs to the LysR transcriptional regulatory family.</text>
</comment>
<dbReference type="Gene3D" id="1.10.10.10">
    <property type="entry name" value="Winged helix-like DNA-binding domain superfamily/Winged helix DNA-binding domain"/>
    <property type="match status" value="1"/>
</dbReference>
<dbReference type="Proteomes" id="UP000325291">
    <property type="component" value="Unassembled WGS sequence"/>
</dbReference>
<dbReference type="InterPro" id="IPR005119">
    <property type="entry name" value="LysR_subst-bd"/>
</dbReference>
<keyword evidence="7" id="KW-1185">Reference proteome</keyword>
<dbReference type="EMBL" id="VINQ01000035">
    <property type="protein sequence ID" value="KAA0909522.1"/>
    <property type="molecule type" value="Genomic_DNA"/>
</dbReference>
<evidence type="ECO:0000313" key="7">
    <source>
        <dbReference type="Proteomes" id="UP000325291"/>
    </source>
</evidence>
<dbReference type="CDD" id="cd05466">
    <property type="entry name" value="PBP2_LTTR_substrate"/>
    <property type="match status" value="1"/>
</dbReference>
<evidence type="ECO:0000256" key="2">
    <source>
        <dbReference type="ARBA" id="ARBA00023015"/>
    </source>
</evidence>
<dbReference type="Pfam" id="PF00126">
    <property type="entry name" value="HTH_1"/>
    <property type="match status" value="1"/>
</dbReference>
<reference evidence="6 7" key="1">
    <citation type="submission" date="2019-07" db="EMBL/GenBank/DDBJ databases">
        <title>Aquicoccus porphyridii gen. nov., sp. nov., isolated from a small marine red alga, Porphyridium marinum.</title>
        <authorList>
            <person name="Liu L."/>
        </authorList>
    </citation>
    <scope>NUCLEOTIDE SEQUENCE [LARGE SCALE GENOMIC DNA]</scope>
    <source>
        <strain evidence="6 7">L1 8-17</strain>
    </source>
</reference>
<keyword evidence="2" id="KW-0805">Transcription regulation</keyword>
<keyword evidence="4" id="KW-0804">Transcription</keyword>
<dbReference type="InterPro" id="IPR036388">
    <property type="entry name" value="WH-like_DNA-bd_sf"/>
</dbReference>
<proteinExistence type="inferred from homology"/>
<dbReference type="Pfam" id="PF03466">
    <property type="entry name" value="LysR_substrate"/>
    <property type="match status" value="1"/>
</dbReference>
<keyword evidence="3" id="KW-0238">DNA-binding</keyword>
<dbReference type="InterPro" id="IPR036390">
    <property type="entry name" value="WH_DNA-bd_sf"/>
</dbReference>
<dbReference type="PROSITE" id="PS50931">
    <property type="entry name" value="HTH_LYSR"/>
    <property type="match status" value="1"/>
</dbReference>
<dbReference type="GO" id="GO:0003677">
    <property type="term" value="F:DNA binding"/>
    <property type="evidence" value="ECO:0007669"/>
    <property type="project" value="UniProtKB-KW"/>
</dbReference>